<accession>A0ABR2S108</accession>
<gene>
    <name evidence="2" type="ORF">V6N11_033927</name>
</gene>
<feature type="region of interest" description="Disordered" evidence="1">
    <location>
        <begin position="13"/>
        <end position="33"/>
    </location>
</feature>
<sequence length="116" mass="11886">MNVDVDPMKAVNVESGMSGESAPATVSIGDVNEEGDVVERVDSIVAGVGLDDNAGRNVGNMVHGGTEGVQMRPGPKSPKKRSNGGTMSHVDQQVGLMVQVREVVSEVGSGVAKEGL</sequence>
<dbReference type="Proteomes" id="UP001396334">
    <property type="component" value="Unassembled WGS sequence"/>
</dbReference>
<name>A0ABR2S108_9ROSI</name>
<evidence type="ECO:0000313" key="2">
    <source>
        <dbReference type="EMBL" id="KAK9018882.1"/>
    </source>
</evidence>
<feature type="region of interest" description="Disordered" evidence="1">
    <location>
        <begin position="50"/>
        <end position="91"/>
    </location>
</feature>
<keyword evidence="3" id="KW-1185">Reference proteome</keyword>
<protein>
    <submittedName>
        <fullName evidence="2">Uncharacterized protein</fullName>
    </submittedName>
</protein>
<organism evidence="2 3">
    <name type="scientific">Hibiscus sabdariffa</name>
    <name type="common">roselle</name>
    <dbReference type="NCBI Taxonomy" id="183260"/>
    <lineage>
        <taxon>Eukaryota</taxon>
        <taxon>Viridiplantae</taxon>
        <taxon>Streptophyta</taxon>
        <taxon>Embryophyta</taxon>
        <taxon>Tracheophyta</taxon>
        <taxon>Spermatophyta</taxon>
        <taxon>Magnoliopsida</taxon>
        <taxon>eudicotyledons</taxon>
        <taxon>Gunneridae</taxon>
        <taxon>Pentapetalae</taxon>
        <taxon>rosids</taxon>
        <taxon>malvids</taxon>
        <taxon>Malvales</taxon>
        <taxon>Malvaceae</taxon>
        <taxon>Malvoideae</taxon>
        <taxon>Hibiscus</taxon>
    </lineage>
</organism>
<evidence type="ECO:0000313" key="3">
    <source>
        <dbReference type="Proteomes" id="UP001396334"/>
    </source>
</evidence>
<dbReference type="EMBL" id="JBBPBN010000018">
    <property type="protein sequence ID" value="KAK9018882.1"/>
    <property type="molecule type" value="Genomic_DNA"/>
</dbReference>
<reference evidence="2 3" key="1">
    <citation type="journal article" date="2024" name="G3 (Bethesda)">
        <title>Genome assembly of Hibiscus sabdariffa L. provides insights into metabolisms of medicinal natural products.</title>
        <authorList>
            <person name="Kim T."/>
        </authorList>
    </citation>
    <scope>NUCLEOTIDE SEQUENCE [LARGE SCALE GENOMIC DNA]</scope>
    <source>
        <strain evidence="2">TK-2024</strain>
        <tissue evidence="2">Old leaves</tissue>
    </source>
</reference>
<evidence type="ECO:0000256" key="1">
    <source>
        <dbReference type="SAM" id="MobiDB-lite"/>
    </source>
</evidence>
<proteinExistence type="predicted"/>
<comment type="caution">
    <text evidence="2">The sequence shown here is derived from an EMBL/GenBank/DDBJ whole genome shotgun (WGS) entry which is preliminary data.</text>
</comment>